<evidence type="ECO:0000256" key="2">
    <source>
        <dbReference type="SAM" id="SignalP"/>
    </source>
</evidence>
<keyword evidence="4" id="KW-1185">Reference proteome</keyword>
<reference evidence="3" key="2">
    <citation type="submission" date="2024-01" db="EMBL/GenBank/DDBJ databases">
        <title>Comparative genomics of Cryptococcus and Kwoniella reveals pathogenesis evolution and contrasting modes of karyotype evolution via chromosome fusion or intercentromeric recombination.</title>
        <authorList>
            <person name="Coelho M.A."/>
            <person name="David-Palma M."/>
            <person name="Shea T."/>
            <person name="Bowers K."/>
            <person name="Mcginley-Smith S."/>
            <person name="Mohammad A.W."/>
            <person name="Gnirke A."/>
            <person name="Yurkov A.M."/>
            <person name="Nowrousian M."/>
            <person name="Sun S."/>
            <person name="Cuomo C.A."/>
            <person name="Heitman J."/>
        </authorList>
    </citation>
    <scope>NUCLEOTIDE SEQUENCE</scope>
    <source>
        <strain evidence="3">IND107</strain>
    </source>
</reference>
<sequence>MLLLPSLKLLLFTPVLLAAGHSPNSFHESLTLHPLPDGKLSVLFEFTTYFTQTKSTASIPQYHHSITPPSLLLPLQTSNISEISISFVSGRWDQRRTSQSGPLYYLSGGGGGEVRGWVRNGNEGGSEEERWGAVTHALGGLFCAGLGPKEAGENVKTFGGIYPPHRGDPDGLTHFLLSHPHHNLCTENLTPFLSLLPSKGLSGLSALLAQPGIIFSWGFQSEGIEVIMPSDGHPEGKWTGWWEGVVDLIPPGAGVKDVKRETGLESLFKRRLPPPCPEAESSVIRLILPENEKVNVEPQSRVMGEWRDGKWRQVMEWNAKDSEMVGKDLKFWWDEERFEYPHTIDPPMISVTKTVIDSQASDGTFQIKISNHENIMREAIYSEIWPWWVKGWMSEMAVWIEDEGPRADLLKSISYNPSNPPDIPPTTIHLSIQLPPRSTLVLTIPFTKLTLKYTDHRPDAERGQEIPGGVLTLLDLVGDQSGPEPETKSESSPSSWASPQTNAIRSNRARIYTPRVLLDIPTPDFSMPYNVIIMSSTVMAVFFGLMHGGLTRRWGWVEVPEEPEEPGEEVRVREEKE</sequence>
<dbReference type="GeneID" id="91991208"/>
<feature type="compositionally biased region" description="Low complexity" evidence="1">
    <location>
        <begin position="476"/>
        <end position="499"/>
    </location>
</feature>
<dbReference type="RefSeq" id="XP_066613277.1">
    <property type="nucleotide sequence ID" value="XM_066758829.1"/>
</dbReference>
<feature type="signal peptide" evidence="2">
    <location>
        <begin position="1"/>
        <end position="18"/>
    </location>
</feature>
<proteinExistence type="predicted"/>
<dbReference type="Proteomes" id="UP000054399">
    <property type="component" value="Unassembled WGS sequence"/>
</dbReference>
<feature type="chain" id="PRO_5047443442" description="Phosphatidylinositol glycan, class T" evidence="2">
    <location>
        <begin position="19"/>
        <end position="577"/>
    </location>
</feature>
<evidence type="ECO:0000313" key="4">
    <source>
        <dbReference type="Proteomes" id="UP000054399"/>
    </source>
</evidence>
<dbReference type="PANTHER" id="PTHR12959">
    <property type="entry name" value="GPI TRANSAMIDASE COMPONENT PIG-T-RELATED"/>
    <property type="match status" value="1"/>
</dbReference>
<dbReference type="Pfam" id="PF04113">
    <property type="entry name" value="Gpi16"/>
    <property type="match status" value="2"/>
</dbReference>
<evidence type="ECO:0000256" key="1">
    <source>
        <dbReference type="SAM" id="MobiDB-lite"/>
    </source>
</evidence>
<gene>
    <name evidence="3" type="ORF">I308_104352</name>
</gene>
<organism evidence="3 4">
    <name type="scientific">Cryptococcus tetragattii IND107</name>
    <dbReference type="NCBI Taxonomy" id="1296105"/>
    <lineage>
        <taxon>Eukaryota</taxon>
        <taxon>Fungi</taxon>
        <taxon>Dikarya</taxon>
        <taxon>Basidiomycota</taxon>
        <taxon>Agaricomycotina</taxon>
        <taxon>Tremellomycetes</taxon>
        <taxon>Tremellales</taxon>
        <taxon>Cryptococcaceae</taxon>
        <taxon>Cryptococcus</taxon>
        <taxon>Cryptococcus gattii species complex</taxon>
    </lineage>
</organism>
<keyword evidence="2" id="KW-0732">Signal</keyword>
<dbReference type="InterPro" id="IPR007245">
    <property type="entry name" value="PIG-T"/>
</dbReference>
<dbReference type="PANTHER" id="PTHR12959:SF11">
    <property type="entry name" value="GPI TRANSAMIDASE COMPONENT PIG-T"/>
    <property type="match status" value="1"/>
</dbReference>
<evidence type="ECO:0000313" key="3">
    <source>
        <dbReference type="EMBL" id="KAL0247316.1"/>
    </source>
</evidence>
<protein>
    <recommendedName>
        <fullName evidence="5">Phosphatidylinositol glycan, class T</fullName>
    </recommendedName>
</protein>
<feature type="region of interest" description="Disordered" evidence="1">
    <location>
        <begin position="476"/>
        <end position="502"/>
    </location>
</feature>
<name>A0ABR3BQ50_9TREE</name>
<accession>A0ABR3BQ50</accession>
<comment type="caution">
    <text evidence="3">The sequence shown here is derived from an EMBL/GenBank/DDBJ whole genome shotgun (WGS) entry which is preliminary data.</text>
</comment>
<evidence type="ECO:0008006" key="5">
    <source>
        <dbReference type="Google" id="ProtNLM"/>
    </source>
</evidence>
<dbReference type="EMBL" id="ATAM02000007">
    <property type="protein sequence ID" value="KAL0247316.1"/>
    <property type="molecule type" value="Genomic_DNA"/>
</dbReference>
<reference evidence="3" key="1">
    <citation type="submission" date="2015-01" db="EMBL/GenBank/DDBJ databases">
        <authorList>
            <consortium name="The Broad Institute Genomics Platform"/>
            <person name="Cuomo C."/>
            <person name="Litvintseva A."/>
            <person name="Chen Y."/>
            <person name="Heitman J."/>
            <person name="Sun S."/>
            <person name="Springer D."/>
            <person name="Dromer F."/>
            <person name="Young S."/>
            <person name="Zeng Q."/>
            <person name="Gargeya S."/>
            <person name="Abouelleil A."/>
            <person name="Alvarado L."/>
            <person name="Chapman S.B."/>
            <person name="Gainer-Dewar J."/>
            <person name="Goldberg J."/>
            <person name="Griggs A."/>
            <person name="Gujja S."/>
            <person name="Hansen M."/>
            <person name="Howarth C."/>
            <person name="Imamovic A."/>
            <person name="Larimer J."/>
            <person name="Murphy C."/>
            <person name="Naylor J."/>
            <person name="Pearson M."/>
            <person name="Priest M."/>
            <person name="Roberts A."/>
            <person name="Saif S."/>
            <person name="Shea T."/>
            <person name="Sykes S."/>
            <person name="Wortman J."/>
            <person name="Nusbaum C."/>
            <person name="Birren B."/>
        </authorList>
    </citation>
    <scope>NUCLEOTIDE SEQUENCE</scope>
    <source>
        <strain evidence="3">IND107</strain>
    </source>
</reference>